<proteinExistence type="predicted"/>
<comment type="caution">
    <text evidence="1">The sequence shown here is derived from an EMBL/GenBank/DDBJ whole genome shotgun (WGS) entry which is preliminary data.</text>
</comment>
<accession>A0A9Q0RZT7</accession>
<reference evidence="1" key="1">
    <citation type="submission" date="2022-07" db="EMBL/GenBank/DDBJ databases">
        <authorList>
            <person name="Trinca V."/>
            <person name="Uliana J.V.C."/>
            <person name="Torres T.T."/>
            <person name="Ward R.J."/>
            <person name="Monesi N."/>
        </authorList>
    </citation>
    <scope>NUCLEOTIDE SEQUENCE</scope>
    <source>
        <strain evidence="1">HSMRA1968</strain>
        <tissue evidence="1">Whole embryos</tissue>
    </source>
</reference>
<keyword evidence="2" id="KW-1185">Reference proteome</keyword>
<name>A0A9Q0RZT7_9DIPT</name>
<gene>
    <name evidence="1" type="ORF">Bhyg_11318</name>
</gene>
<dbReference type="AlphaFoldDB" id="A0A9Q0RZT7"/>
<evidence type="ECO:0000313" key="2">
    <source>
        <dbReference type="Proteomes" id="UP001151699"/>
    </source>
</evidence>
<protein>
    <submittedName>
        <fullName evidence="1">Uncharacterized protein</fullName>
    </submittedName>
</protein>
<dbReference type="Proteomes" id="UP001151699">
    <property type="component" value="Chromosome X"/>
</dbReference>
<sequence length="149" mass="17053">MESNKKQKTGTTKNNNKFYPPFSQVAFMFSDILGTGLTAMKNVCKHTEMDGNLPNFRDVADNQTSEMLLKVLLKSWNVLSLFQFLSSRGIDLTCLKYIEESDYGLMMKLAEDKMFGDLLTFRHFQRKWKAKLNAGNTCLDGVDRCNVTQ</sequence>
<dbReference type="EMBL" id="WJQU01000003">
    <property type="protein sequence ID" value="KAJ6638581.1"/>
    <property type="molecule type" value="Genomic_DNA"/>
</dbReference>
<organism evidence="1 2">
    <name type="scientific">Pseudolycoriella hygida</name>
    <dbReference type="NCBI Taxonomy" id="35572"/>
    <lineage>
        <taxon>Eukaryota</taxon>
        <taxon>Metazoa</taxon>
        <taxon>Ecdysozoa</taxon>
        <taxon>Arthropoda</taxon>
        <taxon>Hexapoda</taxon>
        <taxon>Insecta</taxon>
        <taxon>Pterygota</taxon>
        <taxon>Neoptera</taxon>
        <taxon>Endopterygota</taxon>
        <taxon>Diptera</taxon>
        <taxon>Nematocera</taxon>
        <taxon>Sciaroidea</taxon>
        <taxon>Sciaridae</taxon>
        <taxon>Pseudolycoriella</taxon>
    </lineage>
</organism>
<evidence type="ECO:0000313" key="1">
    <source>
        <dbReference type="EMBL" id="KAJ6638581.1"/>
    </source>
</evidence>